<comment type="caution">
    <text evidence="1">The sequence shown here is derived from an EMBL/GenBank/DDBJ whole genome shotgun (WGS) entry which is preliminary data.</text>
</comment>
<name>A0ABV0NWB0_9TELE</name>
<dbReference type="Proteomes" id="UP001476798">
    <property type="component" value="Unassembled WGS sequence"/>
</dbReference>
<gene>
    <name evidence="1" type="ORF">GOODEAATRI_020669</name>
</gene>
<proteinExistence type="predicted"/>
<dbReference type="EMBL" id="JAHRIO010051921">
    <property type="protein sequence ID" value="MEQ2175715.1"/>
    <property type="molecule type" value="Genomic_DNA"/>
</dbReference>
<accession>A0ABV0NWB0</accession>
<evidence type="ECO:0000313" key="2">
    <source>
        <dbReference type="Proteomes" id="UP001476798"/>
    </source>
</evidence>
<organism evidence="1 2">
    <name type="scientific">Goodea atripinnis</name>
    <dbReference type="NCBI Taxonomy" id="208336"/>
    <lineage>
        <taxon>Eukaryota</taxon>
        <taxon>Metazoa</taxon>
        <taxon>Chordata</taxon>
        <taxon>Craniata</taxon>
        <taxon>Vertebrata</taxon>
        <taxon>Euteleostomi</taxon>
        <taxon>Actinopterygii</taxon>
        <taxon>Neopterygii</taxon>
        <taxon>Teleostei</taxon>
        <taxon>Neoteleostei</taxon>
        <taxon>Acanthomorphata</taxon>
        <taxon>Ovalentaria</taxon>
        <taxon>Atherinomorphae</taxon>
        <taxon>Cyprinodontiformes</taxon>
        <taxon>Goodeidae</taxon>
        <taxon>Goodea</taxon>
    </lineage>
</organism>
<protein>
    <submittedName>
        <fullName evidence="1">Uncharacterized protein</fullName>
    </submittedName>
</protein>
<keyword evidence="2" id="KW-1185">Reference proteome</keyword>
<reference evidence="1 2" key="1">
    <citation type="submission" date="2021-06" db="EMBL/GenBank/DDBJ databases">
        <authorList>
            <person name="Palmer J.M."/>
        </authorList>
    </citation>
    <scope>NUCLEOTIDE SEQUENCE [LARGE SCALE GENOMIC DNA]</scope>
    <source>
        <strain evidence="1 2">GA_2019</strain>
        <tissue evidence="1">Muscle</tissue>
    </source>
</reference>
<evidence type="ECO:0000313" key="1">
    <source>
        <dbReference type="EMBL" id="MEQ2175715.1"/>
    </source>
</evidence>
<sequence length="117" mass="12706">MYHGELVLPQSSVSMAPSSSSAYLCRALVQCDGCDPPHEAPAARHQLWEQHQLCTGPSEPSSGQEPVCGLCPALPEGLWWLNPLGLAPPLSRSSTLGLNDARFRGRRFLSKPLRCLL</sequence>